<evidence type="ECO:0000256" key="1">
    <source>
        <dbReference type="SAM" id="SignalP"/>
    </source>
</evidence>
<organism evidence="2 3">
    <name type="scientific">Geopseudomonas guangdongensis</name>
    <dbReference type="NCBI Taxonomy" id="1245526"/>
    <lineage>
        <taxon>Bacteria</taxon>
        <taxon>Pseudomonadati</taxon>
        <taxon>Pseudomonadota</taxon>
        <taxon>Gammaproteobacteria</taxon>
        <taxon>Pseudomonadales</taxon>
        <taxon>Pseudomonadaceae</taxon>
        <taxon>Geopseudomonas</taxon>
    </lineage>
</organism>
<protein>
    <recommendedName>
        <fullName evidence="4">Type V secretory pathway, adhesin AidA</fullName>
    </recommendedName>
</protein>
<name>A0A1H2EBF7_9GAMM</name>
<keyword evidence="3" id="KW-1185">Reference proteome</keyword>
<dbReference type="Pfam" id="PF06980">
    <property type="entry name" value="DUF1302"/>
    <property type="match status" value="1"/>
</dbReference>
<evidence type="ECO:0000313" key="3">
    <source>
        <dbReference type="Proteomes" id="UP000243063"/>
    </source>
</evidence>
<proteinExistence type="predicted"/>
<dbReference type="Proteomes" id="UP000243063">
    <property type="component" value="Chromosome I"/>
</dbReference>
<gene>
    <name evidence="2" type="ORF">SAMN05216580_0473</name>
</gene>
<feature type="signal peptide" evidence="1">
    <location>
        <begin position="1"/>
        <end position="29"/>
    </location>
</feature>
<evidence type="ECO:0000313" key="2">
    <source>
        <dbReference type="EMBL" id="SDT92460.1"/>
    </source>
</evidence>
<dbReference type="InterPro" id="IPR010727">
    <property type="entry name" value="DUF1302"/>
</dbReference>
<feature type="chain" id="PRO_5009272855" description="Type V secretory pathway, adhesin AidA" evidence="1">
    <location>
        <begin position="30"/>
        <end position="645"/>
    </location>
</feature>
<dbReference type="EMBL" id="LT629780">
    <property type="protein sequence ID" value="SDT92460.1"/>
    <property type="molecule type" value="Genomic_DNA"/>
</dbReference>
<dbReference type="RefSeq" id="WP_090211819.1">
    <property type="nucleotide sequence ID" value="NZ_LT629780.1"/>
</dbReference>
<accession>A0A1H2EBF7</accession>
<evidence type="ECO:0008006" key="4">
    <source>
        <dbReference type="Google" id="ProtNLM"/>
    </source>
</evidence>
<dbReference type="AlphaFoldDB" id="A0A1H2EBF7"/>
<dbReference type="OrthoDB" id="7000272at2"/>
<sequence>MSRIQQPWRRARLPLGVSVAALLAAPAQAVSFNIGEVEGQFDSTLTVGASWATASPDADLIGANNGGRGLSQTSDDSHLNFKRGETFSKIFKGVHDLELKYRDSGLFLRGKYWYDFELKDEGRPFKAIDDSNRKQGAQASGAELLDAFVYQRYTLGELPGTVRLGRQVVSWGESTFLQGSVNAINPIDVAAFRRPGSELREGLIPVNMFYVAQNLSDNLSLEAFYQLEWDQTVVDNCGTFFSQPDLVADGCADNLAVLRRRDALAASLGPLAPAVLGVLQANGASWGAPDEGVRVRRGADRDARDDGQFGVALRYYVEPLGTEFGAYFVNYHSRAPIFSATAADPGVFGLLSPLNPAGLGPQLVGAGVPPAQAGSVASQIAPLLVAGNSRYFIEYPEDIRLYGLSFSTTLPSGTAWSGEISYRPNAPVQINTTDILYGGLTPLDPNLSLVQATPGRDAHGYRRKEITQLQTTFTHFFDQVMGASRLTLVGEIGWTHVGGLESRSKLRYGRDPVFGPGPLPNGRCQTLNAGTLSGAEQRNLSRYCEDDGFTTRNSWGYRLRAVWDYNDAIAGINLKPNLAWSHDVDGYSPGPGGNFEEGRKAISVGLDADYQNTYTASLAYTDFFGGKYNTLVDRDFLSLSFGMSF</sequence>
<dbReference type="STRING" id="1245526.SAMN05216580_0473"/>
<keyword evidence="1" id="KW-0732">Signal</keyword>
<reference evidence="3" key="1">
    <citation type="submission" date="2016-10" db="EMBL/GenBank/DDBJ databases">
        <authorList>
            <person name="Varghese N."/>
            <person name="Submissions S."/>
        </authorList>
    </citation>
    <scope>NUCLEOTIDE SEQUENCE [LARGE SCALE GENOMIC DNA]</scope>
    <source>
        <strain evidence="3">CCTCC 2012022</strain>
    </source>
</reference>